<reference evidence="2" key="1">
    <citation type="submission" date="2016-05" db="EMBL/GenBank/DDBJ databases">
        <authorList>
            <person name="Lavstsen T."/>
            <person name="Jespersen J.S."/>
        </authorList>
    </citation>
    <scope>NUCLEOTIDE SEQUENCE</scope>
    <source>
        <tissue evidence="2">Brain</tissue>
    </source>
</reference>
<dbReference type="AlphaFoldDB" id="A0A1A8DF93"/>
<feature type="compositionally biased region" description="Basic and acidic residues" evidence="1">
    <location>
        <begin position="34"/>
        <end position="46"/>
    </location>
</feature>
<proteinExistence type="predicted"/>
<evidence type="ECO:0000256" key="1">
    <source>
        <dbReference type="SAM" id="MobiDB-lite"/>
    </source>
</evidence>
<sequence>HGGRRTGSQTRGPAHTKHTKTCRCPALKKSKQQTTERERRTIKENQ</sequence>
<protein>
    <submittedName>
        <fullName evidence="2">Uncharacterized protein</fullName>
    </submittedName>
</protein>
<feature type="compositionally biased region" description="Polar residues" evidence="1">
    <location>
        <begin position="1"/>
        <end position="11"/>
    </location>
</feature>
<evidence type="ECO:0000313" key="2">
    <source>
        <dbReference type="EMBL" id="SBQ31956.1"/>
    </source>
</evidence>
<feature type="compositionally biased region" description="Basic residues" evidence="1">
    <location>
        <begin position="14"/>
        <end position="31"/>
    </location>
</feature>
<feature type="non-terminal residue" evidence="2">
    <location>
        <position position="46"/>
    </location>
</feature>
<name>A0A1A8DF93_NOTKA</name>
<reference evidence="2" key="2">
    <citation type="submission" date="2016-06" db="EMBL/GenBank/DDBJ databases">
        <title>The genome of a short-lived fish provides insights into sex chromosome evolution and the genetic control of aging.</title>
        <authorList>
            <person name="Reichwald K."/>
            <person name="Felder M."/>
            <person name="Petzold A."/>
            <person name="Koch P."/>
            <person name="Groth M."/>
            <person name="Platzer M."/>
        </authorList>
    </citation>
    <scope>NUCLEOTIDE SEQUENCE</scope>
    <source>
        <tissue evidence="2">Brain</tissue>
    </source>
</reference>
<feature type="region of interest" description="Disordered" evidence="1">
    <location>
        <begin position="1"/>
        <end position="46"/>
    </location>
</feature>
<dbReference type="EMBL" id="HAEA01003476">
    <property type="protein sequence ID" value="SBQ31956.1"/>
    <property type="molecule type" value="Transcribed_RNA"/>
</dbReference>
<accession>A0A1A8DF93</accession>
<gene>
    <name evidence="2" type="primary">Nfu_g_1_024991</name>
</gene>
<feature type="non-terminal residue" evidence="2">
    <location>
        <position position="1"/>
    </location>
</feature>
<organism evidence="2">
    <name type="scientific">Nothobranchius kadleci</name>
    <name type="common">African annual killifish</name>
    <dbReference type="NCBI Taxonomy" id="1051664"/>
    <lineage>
        <taxon>Eukaryota</taxon>
        <taxon>Metazoa</taxon>
        <taxon>Chordata</taxon>
        <taxon>Craniata</taxon>
        <taxon>Vertebrata</taxon>
        <taxon>Euteleostomi</taxon>
        <taxon>Actinopterygii</taxon>
        <taxon>Neopterygii</taxon>
        <taxon>Teleostei</taxon>
        <taxon>Neoteleostei</taxon>
        <taxon>Acanthomorphata</taxon>
        <taxon>Ovalentaria</taxon>
        <taxon>Atherinomorphae</taxon>
        <taxon>Cyprinodontiformes</taxon>
        <taxon>Nothobranchiidae</taxon>
        <taxon>Nothobranchius</taxon>
    </lineage>
</organism>